<evidence type="ECO:0000256" key="3">
    <source>
        <dbReference type="PROSITE-ProRule" id="PRU10038"/>
    </source>
</evidence>
<dbReference type="InterPro" id="IPR033140">
    <property type="entry name" value="Lipase_GDXG_put_SER_AS"/>
</dbReference>
<evidence type="ECO:0000259" key="4">
    <source>
        <dbReference type="Pfam" id="PF07859"/>
    </source>
</evidence>
<gene>
    <name evidence="5" type="ORF">H8700_09725</name>
</gene>
<comment type="similarity">
    <text evidence="1">Belongs to the 'GDXG' lipolytic enzyme family.</text>
</comment>
<evidence type="ECO:0000256" key="1">
    <source>
        <dbReference type="ARBA" id="ARBA00010515"/>
    </source>
</evidence>
<dbReference type="PANTHER" id="PTHR48081">
    <property type="entry name" value="AB HYDROLASE SUPERFAMILY PROTEIN C4A8.06C"/>
    <property type="match status" value="1"/>
</dbReference>
<dbReference type="EMBL" id="JACRSW010000032">
    <property type="protein sequence ID" value="MBC8557984.1"/>
    <property type="molecule type" value="Genomic_DNA"/>
</dbReference>
<dbReference type="SUPFAM" id="SSF53474">
    <property type="entry name" value="alpha/beta-Hydrolases"/>
    <property type="match status" value="1"/>
</dbReference>
<dbReference type="Gene3D" id="3.40.50.1820">
    <property type="entry name" value="alpha/beta hydrolase"/>
    <property type="match status" value="1"/>
</dbReference>
<feature type="domain" description="Alpha/beta hydrolase fold-3" evidence="4">
    <location>
        <begin position="78"/>
        <end position="281"/>
    </location>
</feature>
<evidence type="ECO:0000313" key="5">
    <source>
        <dbReference type="EMBL" id="MBC8557984.1"/>
    </source>
</evidence>
<dbReference type="InterPro" id="IPR013094">
    <property type="entry name" value="AB_hydrolase_3"/>
</dbReference>
<accession>A0ABR7MW00</accession>
<proteinExistence type="inferred from homology"/>
<dbReference type="PROSITE" id="PS01174">
    <property type="entry name" value="LIPASE_GDXG_SER"/>
    <property type="match status" value="1"/>
</dbReference>
<evidence type="ECO:0000256" key="2">
    <source>
        <dbReference type="ARBA" id="ARBA00022801"/>
    </source>
</evidence>
<name>A0ABR7MW00_9FIRM</name>
<dbReference type="RefSeq" id="WP_249305421.1">
    <property type="nucleotide sequence ID" value="NZ_JACRSW010000032.1"/>
</dbReference>
<dbReference type="PANTHER" id="PTHR48081:SF8">
    <property type="entry name" value="ALPHA_BETA HYDROLASE FOLD-3 DOMAIN-CONTAINING PROTEIN-RELATED"/>
    <property type="match status" value="1"/>
</dbReference>
<protein>
    <submittedName>
        <fullName evidence="5">Alpha/beta hydrolase</fullName>
    </submittedName>
</protein>
<evidence type="ECO:0000313" key="6">
    <source>
        <dbReference type="Proteomes" id="UP000637513"/>
    </source>
</evidence>
<keyword evidence="6" id="KW-1185">Reference proteome</keyword>
<dbReference type="InterPro" id="IPR029058">
    <property type="entry name" value="AB_hydrolase_fold"/>
</dbReference>
<feature type="active site" evidence="3">
    <location>
        <position position="153"/>
    </location>
</feature>
<reference evidence="5 6" key="1">
    <citation type="submission" date="2020-08" db="EMBL/GenBank/DDBJ databases">
        <title>Genome public.</title>
        <authorList>
            <person name="Liu C."/>
            <person name="Sun Q."/>
        </authorList>
    </citation>
    <scope>NUCLEOTIDE SEQUENCE [LARGE SCALE GENOMIC DNA]</scope>
    <source>
        <strain evidence="5 6">BX3</strain>
    </source>
</reference>
<sequence length="306" mass="34642">MDKKNKEISLQAKMLRKCIQMATSEHLIGPKIKDGTLRKKVKEPQWHCPEGYSFLRIQVKKCYVEILTPPKIQSNMVVLQMHGGGYIGRMKNAYRNYAKEYADMRNGMKVYSLDYRVAPRHPYPAALHDAVAVYHLLESLGYDSSQIILAGDSAGGGLCLALCAYLRDHGKSVPANAVLMSPWTDLTASGSSYEENYTKDPLFGNTKESMIYSGEYYAGHDPRDPYISPVFDSFKEFPRMLFQVGSIEMLLSDTLDAVVKAKEAGCKVDCTVYDGMFHEFQMANPFLPEAKKAWEEVKEFIERIKE</sequence>
<keyword evidence="2 5" id="KW-0378">Hydrolase</keyword>
<dbReference type="Pfam" id="PF07859">
    <property type="entry name" value="Abhydrolase_3"/>
    <property type="match status" value="1"/>
</dbReference>
<dbReference type="GO" id="GO:0016787">
    <property type="term" value="F:hydrolase activity"/>
    <property type="evidence" value="ECO:0007669"/>
    <property type="project" value="UniProtKB-KW"/>
</dbReference>
<comment type="caution">
    <text evidence="5">The sequence shown here is derived from an EMBL/GenBank/DDBJ whole genome shotgun (WGS) entry which is preliminary data.</text>
</comment>
<organism evidence="5 6">
    <name type="scientific">Jutongia hominis</name>
    <dbReference type="NCBI Taxonomy" id="2763664"/>
    <lineage>
        <taxon>Bacteria</taxon>
        <taxon>Bacillati</taxon>
        <taxon>Bacillota</taxon>
        <taxon>Clostridia</taxon>
        <taxon>Lachnospirales</taxon>
        <taxon>Lachnospiraceae</taxon>
        <taxon>Jutongia</taxon>
    </lineage>
</organism>
<dbReference type="Proteomes" id="UP000637513">
    <property type="component" value="Unassembled WGS sequence"/>
</dbReference>
<dbReference type="InterPro" id="IPR050300">
    <property type="entry name" value="GDXG_lipolytic_enzyme"/>
</dbReference>